<dbReference type="KEGG" id="nall:PP769_14690"/>
<name>A0AA96GEG6_9BACT</name>
<dbReference type="RefSeq" id="WP_312641423.1">
    <property type="nucleotide sequence ID" value="NZ_CP116967.1"/>
</dbReference>
<proteinExistence type="predicted"/>
<accession>A0AA96GEG6</accession>
<evidence type="ECO:0000313" key="1">
    <source>
        <dbReference type="EMBL" id="WNM57214.1"/>
    </source>
</evidence>
<reference evidence="1 2" key="1">
    <citation type="submission" date="2023-01" db="EMBL/GenBank/DDBJ databases">
        <title>Cultivation and genomic characterization of new, ubiquitous marine nitrite-oxidizing bacteria from the Nitrospirales.</title>
        <authorList>
            <person name="Mueller A.J."/>
            <person name="Daebeler A."/>
            <person name="Herbold C.W."/>
            <person name="Kirkegaard R.H."/>
            <person name="Daims H."/>
        </authorList>
    </citation>
    <scope>NUCLEOTIDE SEQUENCE [LARGE SCALE GENOMIC DNA]</scope>
    <source>
        <strain evidence="1 2">VA</strain>
    </source>
</reference>
<keyword evidence="2" id="KW-1185">Reference proteome</keyword>
<dbReference type="Proteomes" id="UP001302719">
    <property type="component" value="Chromosome"/>
</dbReference>
<evidence type="ECO:0000313" key="2">
    <source>
        <dbReference type="Proteomes" id="UP001302719"/>
    </source>
</evidence>
<dbReference type="AlphaFoldDB" id="A0AA96GEG6"/>
<protein>
    <submittedName>
        <fullName evidence="1">Uncharacterized protein</fullName>
    </submittedName>
</protein>
<sequence>MQYWVKVTFVDNKELEFQDAIRHTISDDMEILEIDTPKEVTIIPLRQIKYFSCDAGVFNKS</sequence>
<dbReference type="EMBL" id="CP116967">
    <property type="protein sequence ID" value="WNM57214.1"/>
    <property type="molecule type" value="Genomic_DNA"/>
</dbReference>
<organism evidence="1 2">
    <name type="scientific">Candidatus Nitrospira allomarina</name>
    <dbReference type="NCBI Taxonomy" id="3020900"/>
    <lineage>
        <taxon>Bacteria</taxon>
        <taxon>Pseudomonadati</taxon>
        <taxon>Nitrospirota</taxon>
        <taxon>Nitrospiria</taxon>
        <taxon>Nitrospirales</taxon>
        <taxon>Nitrospiraceae</taxon>
        <taxon>Nitrospira</taxon>
    </lineage>
</organism>
<gene>
    <name evidence="1" type="ORF">PP769_14690</name>
</gene>